<reference evidence="3 4" key="1">
    <citation type="journal article" date="2016" name="Nat. Commun.">
        <title>Thousands of microbial genomes shed light on interconnected biogeochemical processes in an aquifer system.</title>
        <authorList>
            <person name="Anantharaman K."/>
            <person name="Brown C.T."/>
            <person name="Hug L.A."/>
            <person name="Sharon I."/>
            <person name="Castelle C.J."/>
            <person name="Probst A.J."/>
            <person name="Thomas B.C."/>
            <person name="Singh A."/>
            <person name="Wilkins M.J."/>
            <person name="Karaoz U."/>
            <person name="Brodie E.L."/>
            <person name="Williams K.H."/>
            <person name="Hubbard S.S."/>
            <person name="Banfield J.F."/>
        </authorList>
    </citation>
    <scope>NUCLEOTIDE SEQUENCE [LARGE SCALE GENOMIC DNA]</scope>
</reference>
<gene>
    <name evidence="3" type="ORF">A2392_01775</name>
</gene>
<dbReference type="EMBL" id="MFMS01000002">
    <property type="protein sequence ID" value="OGG86169.1"/>
    <property type="molecule type" value="Genomic_DNA"/>
</dbReference>
<dbReference type="InterPro" id="IPR052169">
    <property type="entry name" value="CW_Biosynth-Accessory"/>
</dbReference>
<feature type="domain" description="Capsule synthesis protein CapA" evidence="2">
    <location>
        <begin position="59"/>
        <end position="282"/>
    </location>
</feature>
<comment type="similarity">
    <text evidence="1">Belongs to the CapA family.</text>
</comment>
<dbReference type="STRING" id="1798531.A2392_01775"/>
<accession>A0A1F6FJY0</accession>
<dbReference type="PANTHER" id="PTHR33393">
    <property type="entry name" value="POLYGLUTAMINE SYNTHESIS ACCESSORY PROTEIN RV0574C-RELATED"/>
    <property type="match status" value="1"/>
</dbReference>
<dbReference type="CDD" id="cd07381">
    <property type="entry name" value="MPP_CapA"/>
    <property type="match status" value="1"/>
</dbReference>
<dbReference type="Pfam" id="PF09587">
    <property type="entry name" value="PGA_cap"/>
    <property type="match status" value="1"/>
</dbReference>
<dbReference type="PANTHER" id="PTHR33393:SF11">
    <property type="entry name" value="POLYGLUTAMINE SYNTHESIS ACCESSORY PROTEIN RV0574C-RELATED"/>
    <property type="match status" value="1"/>
</dbReference>
<name>A0A1F6FJY0_9BACT</name>
<evidence type="ECO:0000313" key="4">
    <source>
        <dbReference type="Proteomes" id="UP000177395"/>
    </source>
</evidence>
<proteinExistence type="inferred from homology"/>
<dbReference type="SMART" id="SM00854">
    <property type="entry name" value="PGA_cap"/>
    <property type="match status" value="1"/>
</dbReference>
<dbReference type="Proteomes" id="UP000177395">
    <property type="component" value="Unassembled WGS sequence"/>
</dbReference>
<dbReference type="Gene3D" id="3.60.21.10">
    <property type="match status" value="1"/>
</dbReference>
<organism evidence="3 4">
    <name type="scientific">Candidatus Kaiserbacteria bacterium RIFOXYB1_FULL_46_14</name>
    <dbReference type="NCBI Taxonomy" id="1798531"/>
    <lineage>
        <taxon>Bacteria</taxon>
        <taxon>Candidatus Kaiseribacteriota</taxon>
    </lineage>
</organism>
<sequence length="355" mass="39434">MKVFGVFVGLVVLFAVLFFATGVSSNVDLASKLEASATKWNSGEILEGVVQDDEEKSDSVIFVGDVMLARDVERRLPLLLPGNPFSEMAELLSGRVVVGNFESSIPTEHKATPDYGMKFSVDPTNLDVLVEGGFTHLSLANNHSLDHGANAYQSTLSELTARGFVSGGHPTMLASSSISLFNLAEQDFALVFINATFGYPDDVEWVPYVEQLNESGKTVIAYVHWGDEYQLVHNNTQENFSHRLIDAGVDLIVGHHPHVVQDIGLYKDRLIFYSLGNLVFDQYWDNDVTEGLVLNLLKVEDDWQVDINPVESRTVKTQPREMDPSESSVFFRRLAERSDPALFEQILDGTLSLQF</sequence>
<evidence type="ECO:0000256" key="1">
    <source>
        <dbReference type="ARBA" id="ARBA00005662"/>
    </source>
</evidence>
<dbReference type="InterPro" id="IPR019079">
    <property type="entry name" value="Capsule_synth_CapA"/>
</dbReference>
<evidence type="ECO:0000313" key="3">
    <source>
        <dbReference type="EMBL" id="OGG86169.1"/>
    </source>
</evidence>
<dbReference type="SUPFAM" id="SSF56300">
    <property type="entry name" value="Metallo-dependent phosphatases"/>
    <property type="match status" value="1"/>
</dbReference>
<comment type="caution">
    <text evidence="3">The sequence shown here is derived from an EMBL/GenBank/DDBJ whole genome shotgun (WGS) entry which is preliminary data.</text>
</comment>
<dbReference type="AlphaFoldDB" id="A0A1F6FJY0"/>
<protein>
    <recommendedName>
        <fullName evidence="2">Capsule synthesis protein CapA domain-containing protein</fullName>
    </recommendedName>
</protein>
<evidence type="ECO:0000259" key="2">
    <source>
        <dbReference type="SMART" id="SM00854"/>
    </source>
</evidence>
<dbReference type="InterPro" id="IPR029052">
    <property type="entry name" value="Metallo-depent_PP-like"/>
</dbReference>